<evidence type="ECO:0008006" key="3">
    <source>
        <dbReference type="Google" id="ProtNLM"/>
    </source>
</evidence>
<accession>A0ABW4JEK7</accession>
<organism evidence="1 2">
    <name type="scientific">Alicyclobacillus fodiniaquatilis</name>
    <dbReference type="NCBI Taxonomy" id="1661150"/>
    <lineage>
        <taxon>Bacteria</taxon>
        <taxon>Bacillati</taxon>
        <taxon>Bacillota</taxon>
        <taxon>Bacilli</taxon>
        <taxon>Bacillales</taxon>
        <taxon>Alicyclobacillaceae</taxon>
        <taxon>Alicyclobacillus</taxon>
    </lineage>
</organism>
<dbReference type="Proteomes" id="UP001597079">
    <property type="component" value="Unassembled WGS sequence"/>
</dbReference>
<sequence>MLMILRRFARRRSLGRFLLTFLTVVFWLAFIVLLGFVLGYTAGERGVSILKLLHITR</sequence>
<keyword evidence="2" id="KW-1185">Reference proteome</keyword>
<proteinExistence type="predicted"/>
<reference evidence="2" key="1">
    <citation type="journal article" date="2019" name="Int. J. Syst. Evol. Microbiol.">
        <title>The Global Catalogue of Microorganisms (GCM) 10K type strain sequencing project: providing services to taxonomists for standard genome sequencing and annotation.</title>
        <authorList>
            <consortium name="The Broad Institute Genomics Platform"/>
            <consortium name="The Broad Institute Genome Sequencing Center for Infectious Disease"/>
            <person name="Wu L."/>
            <person name="Ma J."/>
        </authorList>
    </citation>
    <scope>NUCLEOTIDE SEQUENCE [LARGE SCALE GENOMIC DNA]</scope>
    <source>
        <strain evidence="2">CGMCC 1.12286</strain>
    </source>
</reference>
<comment type="caution">
    <text evidence="1">The sequence shown here is derived from an EMBL/GenBank/DDBJ whole genome shotgun (WGS) entry which is preliminary data.</text>
</comment>
<dbReference type="EMBL" id="JBHUCX010000004">
    <property type="protein sequence ID" value="MFD1673432.1"/>
    <property type="molecule type" value="Genomic_DNA"/>
</dbReference>
<protein>
    <recommendedName>
        <fullName evidence="3">DNA-directed RNA polymerase subunit beta</fullName>
    </recommendedName>
</protein>
<evidence type="ECO:0000313" key="2">
    <source>
        <dbReference type="Proteomes" id="UP001597079"/>
    </source>
</evidence>
<gene>
    <name evidence="1" type="ORF">ACFSB2_01675</name>
</gene>
<dbReference type="RefSeq" id="WP_377940819.1">
    <property type="nucleotide sequence ID" value="NZ_JBHUCX010000004.1"/>
</dbReference>
<evidence type="ECO:0000313" key="1">
    <source>
        <dbReference type="EMBL" id="MFD1673432.1"/>
    </source>
</evidence>
<name>A0ABW4JEK7_9BACL</name>